<organism evidence="4 5">
    <name type="scientific">Pseudacidovorax intermedius</name>
    <dbReference type="NCBI Taxonomy" id="433924"/>
    <lineage>
        <taxon>Bacteria</taxon>
        <taxon>Pseudomonadati</taxon>
        <taxon>Pseudomonadota</taxon>
        <taxon>Betaproteobacteria</taxon>
        <taxon>Burkholderiales</taxon>
        <taxon>Comamonadaceae</taxon>
        <taxon>Pseudacidovorax</taxon>
    </lineage>
</organism>
<dbReference type="SMART" id="SM00267">
    <property type="entry name" value="GGDEF"/>
    <property type="match status" value="1"/>
</dbReference>
<dbReference type="SUPFAM" id="SSF141868">
    <property type="entry name" value="EAL domain-like"/>
    <property type="match status" value="1"/>
</dbReference>
<evidence type="ECO:0000313" key="5">
    <source>
        <dbReference type="Proteomes" id="UP000072741"/>
    </source>
</evidence>
<dbReference type="PROSITE" id="PS50885">
    <property type="entry name" value="HAMP"/>
    <property type="match status" value="1"/>
</dbReference>
<dbReference type="InterPro" id="IPR029787">
    <property type="entry name" value="Nucleotide_cyclase"/>
</dbReference>
<dbReference type="PROSITE" id="PS50887">
    <property type="entry name" value="GGDEF"/>
    <property type="match status" value="1"/>
</dbReference>
<dbReference type="CDD" id="cd01948">
    <property type="entry name" value="EAL"/>
    <property type="match status" value="1"/>
</dbReference>
<keyword evidence="5" id="KW-1185">Reference proteome</keyword>
<dbReference type="InterPro" id="IPR043128">
    <property type="entry name" value="Rev_trsase/Diguanyl_cyclase"/>
</dbReference>
<dbReference type="GO" id="GO:0071111">
    <property type="term" value="F:cyclic-guanylate-specific phosphodiesterase activity"/>
    <property type="evidence" value="ECO:0007669"/>
    <property type="project" value="InterPro"/>
</dbReference>
<dbReference type="InterPro" id="IPR003660">
    <property type="entry name" value="HAMP_dom"/>
</dbReference>
<dbReference type="RefSeq" id="WP_058640973.1">
    <property type="nucleotide sequence ID" value="NZ_LDSL01000036.1"/>
</dbReference>
<dbReference type="Pfam" id="PF14827">
    <property type="entry name" value="dCache_3"/>
    <property type="match status" value="1"/>
</dbReference>
<gene>
    <name evidence="4" type="ORF">NS331_05330</name>
</gene>
<evidence type="ECO:0000259" key="1">
    <source>
        <dbReference type="PROSITE" id="PS50883"/>
    </source>
</evidence>
<dbReference type="PANTHER" id="PTHR33121">
    <property type="entry name" value="CYCLIC DI-GMP PHOSPHODIESTERASE PDEF"/>
    <property type="match status" value="1"/>
</dbReference>
<dbReference type="InterPro" id="IPR001633">
    <property type="entry name" value="EAL_dom"/>
</dbReference>
<accession>A0A147H5Z2</accession>
<dbReference type="Pfam" id="PF00563">
    <property type="entry name" value="EAL"/>
    <property type="match status" value="1"/>
</dbReference>
<evidence type="ECO:0000313" key="4">
    <source>
        <dbReference type="EMBL" id="KTT25104.1"/>
    </source>
</evidence>
<dbReference type="PANTHER" id="PTHR33121:SF70">
    <property type="entry name" value="SIGNALING PROTEIN YKOW"/>
    <property type="match status" value="1"/>
</dbReference>
<dbReference type="PATRIC" id="fig|433924.3.peg.2931"/>
<feature type="domain" description="EAL" evidence="1">
    <location>
        <begin position="524"/>
        <end position="776"/>
    </location>
</feature>
<dbReference type="SMART" id="SM00304">
    <property type="entry name" value="HAMP"/>
    <property type="match status" value="1"/>
</dbReference>
<dbReference type="Proteomes" id="UP000072741">
    <property type="component" value="Unassembled WGS sequence"/>
</dbReference>
<reference evidence="4 5" key="1">
    <citation type="journal article" date="2016" name="Front. Microbiol.">
        <title>Genomic Resource of Rice Seed Associated Bacteria.</title>
        <authorList>
            <person name="Midha S."/>
            <person name="Bansal K."/>
            <person name="Sharma S."/>
            <person name="Kumar N."/>
            <person name="Patil P.P."/>
            <person name="Chaudhry V."/>
            <person name="Patil P.B."/>
        </authorList>
    </citation>
    <scope>NUCLEOTIDE SEQUENCE [LARGE SCALE GENOMIC DNA]</scope>
    <source>
        <strain evidence="4 5">NS331</strain>
    </source>
</reference>
<dbReference type="InterPro" id="IPR050706">
    <property type="entry name" value="Cyclic-di-GMP_PDE-like"/>
</dbReference>
<dbReference type="AlphaFoldDB" id="A0A147H5Z2"/>
<feature type="domain" description="HAMP" evidence="2">
    <location>
        <begin position="293"/>
        <end position="346"/>
    </location>
</feature>
<evidence type="ECO:0000259" key="2">
    <source>
        <dbReference type="PROSITE" id="PS50885"/>
    </source>
</evidence>
<dbReference type="PROSITE" id="PS50883">
    <property type="entry name" value="EAL"/>
    <property type="match status" value="1"/>
</dbReference>
<feature type="domain" description="GGDEF" evidence="3">
    <location>
        <begin position="383"/>
        <end position="515"/>
    </location>
</feature>
<dbReference type="Gene3D" id="3.20.20.450">
    <property type="entry name" value="EAL domain"/>
    <property type="match status" value="1"/>
</dbReference>
<dbReference type="GO" id="GO:0016020">
    <property type="term" value="C:membrane"/>
    <property type="evidence" value="ECO:0007669"/>
    <property type="project" value="InterPro"/>
</dbReference>
<dbReference type="CDD" id="cd01949">
    <property type="entry name" value="GGDEF"/>
    <property type="match status" value="1"/>
</dbReference>
<comment type="caution">
    <text evidence="4">The sequence shown here is derived from an EMBL/GenBank/DDBJ whole genome shotgun (WGS) entry which is preliminary data.</text>
</comment>
<sequence>MIGRWYRSSLARQIALVMLALLLFIQFGTFWAARQSLWRQAQADVQRRLELGQAVWRNLLDQRQQRLREAALLLAADYGFRAAVAAGDQATLVSALDNGVARIGASMAASLDARFHWLAESPEGEHLRIGPVQLRGLAEQRNLGQAQLFAAGGKVYQLVLVPIRAPLIIGWVLMGFELTPAVAHDFVELAGIEMSLLAIEADGRPQRVLQSMTDAQQPALAVLDGDGGISHHAGADWLHRRVPQPTLEGRMDAVFLASLAPASLATHGMALRLGLITLLGLLLFAVSSRLAVQQAVRPLAALARSARAIGGGDFGADVGGRERQDEVGQLARDLDDMRLNLQCQRAEIERLAFFDTLTALPNREAFKKTLAGLLQPALPAVPGSVVVLLLSIDRFKQVNDAMGFPFGDDVLRAVGERLQARLQHPGDALARFGGDTFAALRQGLDGPEADACAEQLVRLFDTPLQVAGQRIDVQLSVGYACWPAHGHSVDDLVGRAEVALLAAKRQRREWLAYDAGQAVDTGSALSLLSELRGAVVGGQLRLFLQPKLDLRHGEACSAEALLRWQHPQRGLLAPAHFIPFAEQTGFVRQLTQWVFDASCRCMAALAGQGLSMLSVNLSTRDLVDAQLIGRLQASLQAHGVAASAFCLEITESAIMDEPQRAQATLARLSAMGFRLSIDDFGTGHSSLAYLQQLPVHQLKVDKSFVLEMDTDPNDAKIVRTIVELAHGLALEVVAEGVESAAALAQLAAMGCDKAQGYHIARPMPSEDFGAWMAARRAGSCTVPPR</sequence>
<dbReference type="Gene3D" id="3.30.70.270">
    <property type="match status" value="1"/>
</dbReference>
<dbReference type="GO" id="GO:0007165">
    <property type="term" value="P:signal transduction"/>
    <property type="evidence" value="ECO:0007669"/>
    <property type="project" value="InterPro"/>
</dbReference>
<dbReference type="Gene3D" id="1.10.8.500">
    <property type="entry name" value="HAMP domain in histidine kinase"/>
    <property type="match status" value="1"/>
</dbReference>
<dbReference type="SUPFAM" id="SSF158472">
    <property type="entry name" value="HAMP domain-like"/>
    <property type="match status" value="1"/>
</dbReference>
<dbReference type="SMART" id="SM00052">
    <property type="entry name" value="EAL"/>
    <property type="match status" value="1"/>
</dbReference>
<protein>
    <recommendedName>
        <fullName evidence="6">Diguanylate cyclase/phosphodiesterase</fullName>
    </recommendedName>
</protein>
<dbReference type="CDD" id="cd06225">
    <property type="entry name" value="HAMP"/>
    <property type="match status" value="1"/>
</dbReference>
<dbReference type="EMBL" id="LDSL01000036">
    <property type="protein sequence ID" value="KTT25104.1"/>
    <property type="molecule type" value="Genomic_DNA"/>
</dbReference>
<proteinExistence type="predicted"/>
<dbReference type="Pfam" id="PF00990">
    <property type="entry name" value="GGDEF"/>
    <property type="match status" value="1"/>
</dbReference>
<dbReference type="NCBIfam" id="TIGR00254">
    <property type="entry name" value="GGDEF"/>
    <property type="match status" value="1"/>
</dbReference>
<dbReference type="SUPFAM" id="SSF55073">
    <property type="entry name" value="Nucleotide cyclase"/>
    <property type="match status" value="1"/>
</dbReference>
<evidence type="ECO:0008006" key="6">
    <source>
        <dbReference type="Google" id="ProtNLM"/>
    </source>
</evidence>
<dbReference type="InterPro" id="IPR035919">
    <property type="entry name" value="EAL_sf"/>
</dbReference>
<dbReference type="OrthoDB" id="9813903at2"/>
<dbReference type="Pfam" id="PF00672">
    <property type="entry name" value="HAMP"/>
    <property type="match status" value="1"/>
</dbReference>
<dbReference type="InterPro" id="IPR000160">
    <property type="entry name" value="GGDEF_dom"/>
</dbReference>
<dbReference type="InterPro" id="IPR029150">
    <property type="entry name" value="dCache_3"/>
</dbReference>
<name>A0A147H5Z2_9BURK</name>
<evidence type="ECO:0000259" key="3">
    <source>
        <dbReference type="PROSITE" id="PS50887"/>
    </source>
</evidence>